<evidence type="ECO:0000313" key="6">
    <source>
        <dbReference type="Proteomes" id="UP000185783"/>
    </source>
</evidence>
<evidence type="ECO:0000256" key="2">
    <source>
        <dbReference type="ARBA" id="ARBA00023315"/>
    </source>
</evidence>
<sequence>MHPFIRRADVTDAPFLTELMHRSKASWGYQESDMAQFRADWAISSREIMQGRAFIAMRADQIAGFATGHLEDCGAYVLDHLFVEPMQMRTGIGSWLLEVVLEDAKTARASRLRLESDPHAVGFYQAHGFATTQQRPSAFQNTGNLHIMEKPVMPEVQVLNGLNLKLLEAEWAFENDHKSAIATHWQKVLAEKPKSWNGTVFKALRLTTDNGLLTAEFSRCQYASFLAWRDWGYPDITVKNVFGCAALRSQDGTVILGQMASHTSTGGQVYFPGGNLDEQDLQTDGTIDVLGSIRRELQEETGISPNTVEPGRLFLISDGPRVCVAQEYVVPMASEDIRTAILNHNKTLEFPELDDVILARIPEALRNHVVPPYAASIVKTLLNRSSTKSGLAISRDCTIG</sequence>
<dbReference type="GO" id="GO:0016747">
    <property type="term" value="F:acyltransferase activity, transferring groups other than amino-acyl groups"/>
    <property type="evidence" value="ECO:0007669"/>
    <property type="project" value="InterPro"/>
</dbReference>
<evidence type="ECO:0008006" key="7">
    <source>
        <dbReference type="Google" id="ProtNLM"/>
    </source>
</evidence>
<keyword evidence="2" id="KW-0012">Acyltransferase</keyword>
<protein>
    <recommendedName>
        <fullName evidence="7">Acetyltransferase</fullName>
    </recommendedName>
</protein>
<feature type="domain" description="Nudix hydrolase" evidence="4">
    <location>
        <begin position="237"/>
        <end position="378"/>
    </location>
</feature>
<dbReference type="PROSITE" id="PS51462">
    <property type="entry name" value="NUDIX"/>
    <property type="match status" value="1"/>
</dbReference>
<dbReference type="Pfam" id="PF13673">
    <property type="entry name" value="Acetyltransf_10"/>
    <property type="match status" value="1"/>
</dbReference>
<dbReference type="InterPro" id="IPR000086">
    <property type="entry name" value="NUDIX_hydrolase_dom"/>
</dbReference>
<feature type="domain" description="N-acetyltransferase" evidence="3">
    <location>
        <begin position="3"/>
        <end position="153"/>
    </location>
</feature>
<keyword evidence="6" id="KW-1185">Reference proteome</keyword>
<evidence type="ECO:0000313" key="5">
    <source>
        <dbReference type="EMBL" id="OKL45362.1"/>
    </source>
</evidence>
<gene>
    <name evidence="5" type="ORF">A3843_03275</name>
</gene>
<dbReference type="EMBL" id="LVVZ01000005">
    <property type="protein sequence ID" value="OKL45362.1"/>
    <property type="molecule type" value="Genomic_DNA"/>
</dbReference>
<comment type="caution">
    <text evidence="5">The sequence shown here is derived from an EMBL/GenBank/DDBJ whole genome shotgun (WGS) entry which is preliminary data.</text>
</comment>
<accession>A0A1U7JKZ4</accession>
<proteinExistence type="predicted"/>
<dbReference type="InterPro" id="IPR016181">
    <property type="entry name" value="Acyl_CoA_acyltransferase"/>
</dbReference>
<name>A0A1U7JKZ4_9HYPH</name>
<dbReference type="Gene3D" id="3.90.79.10">
    <property type="entry name" value="Nucleoside Triphosphate Pyrophosphohydrolase"/>
    <property type="match status" value="1"/>
</dbReference>
<evidence type="ECO:0000259" key="4">
    <source>
        <dbReference type="PROSITE" id="PS51462"/>
    </source>
</evidence>
<dbReference type="AlphaFoldDB" id="A0A1U7JKZ4"/>
<dbReference type="STRING" id="197461.A3843_03275"/>
<dbReference type="SUPFAM" id="SSF55811">
    <property type="entry name" value="Nudix"/>
    <property type="match status" value="1"/>
</dbReference>
<reference evidence="5 6" key="1">
    <citation type="submission" date="2016-03" db="EMBL/GenBank/DDBJ databases">
        <title>Genome sequence of Nesiotobacter sp. nov., a moderately halophilic alphaproteobacterium isolated from the Yellow Sea, China.</title>
        <authorList>
            <person name="Zhang G."/>
            <person name="Zhang R."/>
        </authorList>
    </citation>
    <scope>NUCLEOTIDE SEQUENCE [LARGE SCALE GENOMIC DNA]</scope>
    <source>
        <strain evidence="5 6">WB1-6</strain>
    </source>
</reference>
<dbReference type="SUPFAM" id="SSF55729">
    <property type="entry name" value="Acyl-CoA N-acyltransferases (Nat)"/>
    <property type="match status" value="1"/>
</dbReference>
<evidence type="ECO:0000256" key="1">
    <source>
        <dbReference type="ARBA" id="ARBA00022679"/>
    </source>
</evidence>
<dbReference type="PANTHER" id="PTHR43877">
    <property type="entry name" value="AMINOALKYLPHOSPHONATE N-ACETYLTRANSFERASE-RELATED-RELATED"/>
    <property type="match status" value="1"/>
</dbReference>
<dbReference type="Gene3D" id="3.40.630.30">
    <property type="match status" value="1"/>
</dbReference>
<dbReference type="CDD" id="cd04301">
    <property type="entry name" value="NAT_SF"/>
    <property type="match status" value="1"/>
</dbReference>
<dbReference type="PROSITE" id="PS51186">
    <property type="entry name" value="GNAT"/>
    <property type="match status" value="1"/>
</dbReference>
<dbReference type="InterPro" id="IPR050832">
    <property type="entry name" value="Bact_Acetyltransf"/>
</dbReference>
<organism evidence="5 6">
    <name type="scientific">Pseudovibrio exalbescens</name>
    <dbReference type="NCBI Taxonomy" id="197461"/>
    <lineage>
        <taxon>Bacteria</taxon>
        <taxon>Pseudomonadati</taxon>
        <taxon>Pseudomonadota</taxon>
        <taxon>Alphaproteobacteria</taxon>
        <taxon>Hyphomicrobiales</taxon>
        <taxon>Stappiaceae</taxon>
        <taxon>Pseudovibrio</taxon>
    </lineage>
</organism>
<dbReference type="InterPro" id="IPR015797">
    <property type="entry name" value="NUDIX_hydrolase-like_dom_sf"/>
</dbReference>
<dbReference type="PANTHER" id="PTHR43877:SF2">
    <property type="entry name" value="AMINOALKYLPHOSPHONATE N-ACETYLTRANSFERASE-RELATED"/>
    <property type="match status" value="1"/>
</dbReference>
<dbReference type="Proteomes" id="UP000185783">
    <property type="component" value="Unassembled WGS sequence"/>
</dbReference>
<dbReference type="InterPro" id="IPR000182">
    <property type="entry name" value="GNAT_dom"/>
</dbReference>
<evidence type="ECO:0000259" key="3">
    <source>
        <dbReference type="PROSITE" id="PS51186"/>
    </source>
</evidence>
<keyword evidence="1" id="KW-0808">Transferase</keyword>